<feature type="compositionally biased region" description="Low complexity" evidence="5">
    <location>
        <begin position="988"/>
        <end position="998"/>
    </location>
</feature>
<sequence length="1369" mass="152526">MESRYSPAQLAARAAALPVITYPDLPVSAHRDEIAEAIQHHQVTVVAGETGSGKTTQIPKICLQLGRGIAGMIGHTQPRRIAARSVAERIAFEVGQTIGREPGQVIGYQVRFTDEVGPTTLVKLMTDGILLNEIQVDPDLTRYDTIIVDEAHERSLNIDFILGYLARLLPRRPDLKLIITSATIDSQRFADHFSAATGSDVPVIEVSGRTYPVEIRYRDDAGDEDLDVLLTDAVDELLREPDGDILVFLPGERDIREAQQTLSEHMGNRRIDIVPLFARLSAAEQQRIFHPGPTRRIILATNIAETSLTVPGIRYVIDPGLARISRFSNKTKVQRLPIERVSQASANQRSGRAGRVAPGIAIRLYSEEDFLGRAEYTEPEILRTSLASVILQMKALTLGEVAEFPFIDAPSRQAIRDGVQLLVELGALTDEGDLTGIGRKLSRLPIDPRLGRMLLAAEKEGCASEVLVIVAALSIQDVRERPLDNQAAADTAHARFNNPDSDFLTYLNLWRYLTVQSRDMSHSAFRRLCRSEFLHYLRFREWRDVVTQLRQMCKQIGISVQPVGIPDCHDIRAYPDTASAIVDFGTGVRSVDFDQVHRSLLVGLLSNIGNWDELRSNYQGARGARFTIWPGSGLSGRKSDWVMAAELVETSRLFARTVARIKVEWIESAGGHLVNRSYAEPYWSRGKGAAMIKERVLLYGMTLAADRSILLGQLGDMRLGNQGTRRTSVAAPGTIAAIAQGLLAEGSGGRWASQLLSEDESLLTARELAWEMFIRHALVEGKWRADYLPFVRHNRSLVKRAEEMAARLRDPSLAASQEEREEFFRSRIPPFITSAKSFEAWWKKQPDKKILEYSWTDVFHENPDMDEADFPTTWEQGNLSLKVSYPAGEPVTVRVPLSLLPQIRDYGFDWQVPGLLNELCTATIRALPKPIRRQLAPAPEVGSQIADYLRSSDSSWVPEEEPEEDAPTSLAASLERLAQWGQKTGRVSGSSTPPTSSSAGNLRDSKERSRKKPALVPEKKERSFAEAFAAAVTQLRGVEVSAQHVEQAPIPENLRIRFQVVDPSGKVVGQGPSLSLLQRQLSKQTDSAVSSAVKHAVKTAVAQETSQQWEKKNITDFPPQIPQSVESATNTGMSVRAYPALVDQGDQVDLLLKSNADQAQADHLRGVARLLLRRLRLSPARITTRWTGKEALMLAASPYPTTEDLVEDAQWAAALALARPVRTAQDFDNLVAEARDNFEEQVYQNLRHCIRALEAGVSVPRLLYPGFLSRTPAMWLPHVPRYLKAAESPRANDPKRVAIVQEVEDSLEHVRRTAEGRPYSLKVADRLQRLQWLIEELRVSLFAEHLGTSEKVSRERLLRYIDGVFRDLD</sequence>
<dbReference type="GO" id="GO:0016787">
    <property type="term" value="F:hydrolase activity"/>
    <property type="evidence" value="ECO:0007669"/>
    <property type="project" value="UniProtKB-KW"/>
</dbReference>
<dbReference type="NCBIfam" id="TIGR01967">
    <property type="entry name" value="DEAH_box_HrpA"/>
    <property type="match status" value="1"/>
</dbReference>
<dbReference type="PROSITE" id="PS51194">
    <property type="entry name" value="HELICASE_CTER"/>
    <property type="match status" value="1"/>
</dbReference>
<dbReference type="Gene3D" id="1.20.120.1080">
    <property type="match status" value="1"/>
</dbReference>
<proteinExistence type="predicted"/>
<dbReference type="RefSeq" id="WP_154544790.1">
    <property type="nucleotide sequence ID" value="NZ_VULO01000007.1"/>
</dbReference>
<dbReference type="PANTHER" id="PTHR18934:SF99">
    <property type="entry name" value="ATP-DEPENDENT RNA HELICASE DHX37-RELATED"/>
    <property type="match status" value="1"/>
</dbReference>
<evidence type="ECO:0000256" key="4">
    <source>
        <dbReference type="ARBA" id="ARBA00022840"/>
    </source>
</evidence>
<dbReference type="Pfam" id="PF11898">
    <property type="entry name" value="DUF3418"/>
    <property type="match status" value="2"/>
</dbReference>
<dbReference type="SMART" id="SM00847">
    <property type="entry name" value="HA2"/>
    <property type="match status" value="1"/>
</dbReference>
<dbReference type="InterPro" id="IPR001650">
    <property type="entry name" value="Helicase_C-like"/>
</dbReference>
<accession>A0A6N7W4U2</accession>
<keyword evidence="3 8" id="KW-0347">Helicase</keyword>
<dbReference type="GO" id="GO:0003723">
    <property type="term" value="F:RNA binding"/>
    <property type="evidence" value="ECO:0007669"/>
    <property type="project" value="TreeGrafter"/>
</dbReference>
<dbReference type="InterPro" id="IPR027417">
    <property type="entry name" value="P-loop_NTPase"/>
</dbReference>
<dbReference type="InterPro" id="IPR048333">
    <property type="entry name" value="HA2_WH"/>
</dbReference>
<evidence type="ECO:0000256" key="3">
    <source>
        <dbReference type="ARBA" id="ARBA00022806"/>
    </source>
</evidence>
<feature type="domain" description="Helicase ATP-binding" evidence="6">
    <location>
        <begin position="35"/>
        <end position="202"/>
    </location>
</feature>
<dbReference type="Pfam" id="PF04408">
    <property type="entry name" value="WHD_HA2"/>
    <property type="match status" value="1"/>
</dbReference>
<dbReference type="InterPro" id="IPR010222">
    <property type="entry name" value="RNA_helicase_HrpA"/>
</dbReference>
<keyword evidence="4" id="KW-0067">ATP-binding</keyword>
<organism evidence="8 9">
    <name type="scientific">Scrofimicrobium canadense</name>
    <dbReference type="NCBI Taxonomy" id="2652290"/>
    <lineage>
        <taxon>Bacteria</taxon>
        <taxon>Bacillati</taxon>
        <taxon>Actinomycetota</taxon>
        <taxon>Actinomycetes</taxon>
        <taxon>Actinomycetales</taxon>
        <taxon>Actinomycetaceae</taxon>
        <taxon>Scrofimicrobium</taxon>
    </lineage>
</organism>
<dbReference type="PROSITE" id="PS51192">
    <property type="entry name" value="HELICASE_ATP_BIND_1"/>
    <property type="match status" value="1"/>
</dbReference>
<evidence type="ECO:0000259" key="6">
    <source>
        <dbReference type="PROSITE" id="PS51192"/>
    </source>
</evidence>
<dbReference type="FunFam" id="1.20.120.1080:FF:000005">
    <property type="entry name" value="ATP-dependent helicase HrpA"/>
    <property type="match status" value="1"/>
</dbReference>
<dbReference type="Proteomes" id="UP000470875">
    <property type="component" value="Unassembled WGS sequence"/>
</dbReference>
<keyword evidence="9" id="KW-1185">Reference proteome</keyword>
<dbReference type="Gene3D" id="3.40.50.300">
    <property type="entry name" value="P-loop containing nucleotide triphosphate hydrolases"/>
    <property type="match status" value="2"/>
</dbReference>
<dbReference type="Pfam" id="PF07717">
    <property type="entry name" value="OB_NTP_bind"/>
    <property type="match status" value="1"/>
</dbReference>
<dbReference type="InterPro" id="IPR014001">
    <property type="entry name" value="Helicase_ATP-bd"/>
</dbReference>
<dbReference type="InterPro" id="IPR007502">
    <property type="entry name" value="Helicase-assoc_dom"/>
</dbReference>
<protein>
    <submittedName>
        <fullName evidence="8">ATP-dependent RNA helicase HrpA</fullName>
        <ecNumber evidence="8">3.6.4.13</ecNumber>
    </submittedName>
</protein>
<dbReference type="SMART" id="SM00490">
    <property type="entry name" value="HELICc"/>
    <property type="match status" value="1"/>
</dbReference>
<feature type="domain" description="Helicase C-terminal" evidence="7">
    <location>
        <begin position="225"/>
        <end position="397"/>
    </location>
</feature>
<dbReference type="SMART" id="SM00382">
    <property type="entry name" value="AAA"/>
    <property type="match status" value="1"/>
</dbReference>
<keyword evidence="2 8" id="KW-0378">Hydrolase</keyword>
<dbReference type="SUPFAM" id="SSF52540">
    <property type="entry name" value="P-loop containing nucleoside triphosphate hydrolases"/>
    <property type="match status" value="1"/>
</dbReference>
<gene>
    <name evidence="8" type="primary">hrpA</name>
    <name evidence="8" type="ORF">FYJ24_06575</name>
</gene>
<dbReference type="InterPro" id="IPR003593">
    <property type="entry name" value="AAA+_ATPase"/>
</dbReference>
<name>A0A6N7W4U2_9ACTO</name>
<evidence type="ECO:0000313" key="8">
    <source>
        <dbReference type="EMBL" id="MSS84431.1"/>
    </source>
</evidence>
<dbReference type="InterPro" id="IPR024590">
    <property type="entry name" value="HrpA_C"/>
</dbReference>
<comment type="caution">
    <text evidence="8">The sequence shown here is derived from an EMBL/GenBank/DDBJ whole genome shotgun (WGS) entry which is preliminary data.</text>
</comment>
<evidence type="ECO:0000313" key="9">
    <source>
        <dbReference type="Proteomes" id="UP000470875"/>
    </source>
</evidence>
<keyword evidence="1" id="KW-0547">Nucleotide-binding</keyword>
<dbReference type="PANTHER" id="PTHR18934">
    <property type="entry name" value="ATP-DEPENDENT RNA HELICASE"/>
    <property type="match status" value="1"/>
</dbReference>
<evidence type="ECO:0000256" key="5">
    <source>
        <dbReference type="SAM" id="MobiDB-lite"/>
    </source>
</evidence>
<dbReference type="Pfam" id="PF21010">
    <property type="entry name" value="HA2_C"/>
    <property type="match status" value="1"/>
</dbReference>
<dbReference type="GO" id="GO:0005524">
    <property type="term" value="F:ATP binding"/>
    <property type="evidence" value="ECO:0007669"/>
    <property type="project" value="UniProtKB-KW"/>
</dbReference>
<feature type="region of interest" description="Disordered" evidence="5">
    <location>
        <begin position="982"/>
        <end position="1020"/>
    </location>
</feature>
<reference evidence="8 9" key="1">
    <citation type="submission" date="2019-08" db="EMBL/GenBank/DDBJ databases">
        <title>In-depth cultivation of the pig gut microbiome towards novel bacterial diversity and tailored functional studies.</title>
        <authorList>
            <person name="Wylensek D."/>
            <person name="Hitch T.C.A."/>
            <person name="Clavel T."/>
        </authorList>
    </citation>
    <scope>NUCLEOTIDE SEQUENCE [LARGE SCALE GENOMIC DNA]</scope>
    <source>
        <strain evidence="8 9">WB03_NA08</strain>
    </source>
</reference>
<dbReference type="GO" id="GO:0003724">
    <property type="term" value="F:RNA helicase activity"/>
    <property type="evidence" value="ECO:0007669"/>
    <property type="project" value="UniProtKB-EC"/>
</dbReference>
<dbReference type="SMART" id="SM00487">
    <property type="entry name" value="DEXDc"/>
    <property type="match status" value="1"/>
</dbReference>
<dbReference type="Pfam" id="PF00271">
    <property type="entry name" value="Helicase_C"/>
    <property type="match status" value="1"/>
</dbReference>
<evidence type="ECO:0000256" key="1">
    <source>
        <dbReference type="ARBA" id="ARBA00022741"/>
    </source>
</evidence>
<dbReference type="CDD" id="cd18791">
    <property type="entry name" value="SF2_C_RHA"/>
    <property type="match status" value="1"/>
</dbReference>
<evidence type="ECO:0000256" key="2">
    <source>
        <dbReference type="ARBA" id="ARBA00022801"/>
    </source>
</evidence>
<dbReference type="EMBL" id="VULO01000007">
    <property type="protein sequence ID" value="MSS84431.1"/>
    <property type="molecule type" value="Genomic_DNA"/>
</dbReference>
<dbReference type="InterPro" id="IPR011709">
    <property type="entry name" value="DEAD-box_helicase_OB_fold"/>
</dbReference>
<evidence type="ECO:0000259" key="7">
    <source>
        <dbReference type="PROSITE" id="PS51194"/>
    </source>
</evidence>
<dbReference type="EC" id="3.6.4.13" evidence="8"/>